<dbReference type="Proteomes" id="UP000028875">
    <property type="component" value="Unassembled WGS sequence"/>
</dbReference>
<feature type="transmembrane region" description="Helical" evidence="1">
    <location>
        <begin position="7"/>
        <end position="28"/>
    </location>
</feature>
<reference evidence="3" key="2">
    <citation type="submission" date="2014-05" db="EMBL/GenBank/DDBJ databases">
        <title>Draft genome sequence of Virgibacillus massiliensis Vm-5.</title>
        <authorList>
            <person name="Khelaifia S."/>
            <person name="Croce O."/>
            <person name="Lagier J.C."/>
            <person name="Raoult D."/>
        </authorList>
    </citation>
    <scope>NUCLEOTIDE SEQUENCE [LARGE SCALE GENOMIC DNA]</scope>
    <source>
        <strain evidence="3">Vm-5</strain>
    </source>
</reference>
<evidence type="ECO:0000313" key="2">
    <source>
        <dbReference type="EMBL" id="CDQ42126.1"/>
    </source>
</evidence>
<evidence type="ECO:0000313" key="3">
    <source>
        <dbReference type="Proteomes" id="UP000028875"/>
    </source>
</evidence>
<sequence>MVKLKRAVVIMDKIIPLLALGTGLYVVYRLVEVLIHETAFAEAIKMIQETPGADTTDFALPLAFILFLGGIAPLALIKTFNFLVHKKEYQERFKKEELRRKIT</sequence>
<dbReference type="EMBL" id="CCDP010000005">
    <property type="protein sequence ID" value="CDQ42126.1"/>
    <property type="molecule type" value="Genomic_DNA"/>
</dbReference>
<keyword evidence="1" id="KW-1133">Transmembrane helix</keyword>
<dbReference type="STRING" id="1462526.BN990_04506"/>
<organism evidence="2 3">
    <name type="scientific">Virgibacillus massiliensis</name>
    <dbReference type="NCBI Taxonomy" id="1462526"/>
    <lineage>
        <taxon>Bacteria</taxon>
        <taxon>Bacillati</taxon>
        <taxon>Bacillota</taxon>
        <taxon>Bacilli</taxon>
        <taxon>Bacillales</taxon>
        <taxon>Bacillaceae</taxon>
        <taxon>Virgibacillus</taxon>
    </lineage>
</organism>
<reference evidence="2 3" key="1">
    <citation type="submission" date="2014-03" db="EMBL/GenBank/DDBJ databases">
        <authorList>
            <person name="Urmite Genomes U."/>
        </authorList>
    </citation>
    <scope>NUCLEOTIDE SEQUENCE [LARGE SCALE GENOMIC DNA]</scope>
    <source>
        <strain evidence="2 3">Vm-5</strain>
    </source>
</reference>
<feature type="transmembrane region" description="Helical" evidence="1">
    <location>
        <begin position="58"/>
        <end position="84"/>
    </location>
</feature>
<evidence type="ECO:0000256" key="1">
    <source>
        <dbReference type="SAM" id="Phobius"/>
    </source>
</evidence>
<accession>A0A024QJK5</accession>
<comment type="caution">
    <text evidence="2">The sequence shown here is derived from an EMBL/GenBank/DDBJ whole genome shotgun (WGS) entry which is preliminary data.</text>
</comment>
<protein>
    <submittedName>
        <fullName evidence="2">Uncharacterized protein</fullName>
    </submittedName>
</protein>
<keyword evidence="1" id="KW-0472">Membrane</keyword>
<dbReference type="AlphaFoldDB" id="A0A024QJK5"/>
<keyword evidence="1" id="KW-0812">Transmembrane</keyword>
<proteinExistence type="predicted"/>
<name>A0A024QJK5_9BACI</name>
<dbReference type="RefSeq" id="WP_038247522.1">
    <property type="nucleotide sequence ID" value="NZ_BNER01000014.1"/>
</dbReference>
<keyword evidence="3" id="KW-1185">Reference proteome</keyword>
<gene>
    <name evidence="2" type="ORF">BN990_04506</name>
</gene>